<evidence type="ECO:0000259" key="3">
    <source>
        <dbReference type="Pfam" id="PF05448"/>
    </source>
</evidence>
<dbReference type="GO" id="GO:0052689">
    <property type="term" value="F:carboxylic ester hydrolase activity"/>
    <property type="evidence" value="ECO:0007669"/>
    <property type="project" value="TreeGrafter"/>
</dbReference>
<protein>
    <submittedName>
        <fullName evidence="4">Acetyl xylan esterase</fullName>
    </submittedName>
</protein>
<evidence type="ECO:0000256" key="1">
    <source>
        <dbReference type="PIRSR" id="PIRSR639069-1"/>
    </source>
</evidence>
<sequence length="331" mass="36164">MPLIDLPVEDLRRYRAPLTEPDGLEDFWSRTLEETRAHDLALRAERVDVGLPLVEVLDVTFAGFGGHPIKAWLTRPAGATEDLPVVVEYLGYGGGRGLPHEHTLWAAAGYAHLVMDTRGQGSGWGSGGATADPVGAGNATPGVMTRGIEDPHDHYYRRLFTDGVRAVEAARALDGVDASRVAVKGISQGGGIALAVAGLVPDLVAVMPDVPFLCHVRRALDVTDAFPYQELAVYLSVHRERVETVLRTFDHFDGLHLARRATAPALFSVALRDRTCPPSTVYAAHNHYGELTAERTGTRPTAEMVEYPFNQHEGGQQHQLARQLRWFADRI</sequence>
<keyword evidence="5" id="KW-1185">Reference proteome</keyword>
<dbReference type="Proteomes" id="UP000019753">
    <property type="component" value="Unassembled WGS sequence"/>
</dbReference>
<reference evidence="4 5" key="1">
    <citation type="submission" date="2014-01" db="EMBL/GenBank/DDBJ databases">
        <title>Actinotalea ferrariae CF5-4.</title>
        <authorList>
            <person name="Chen F."/>
            <person name="Li Y."/>
            <person name="Wang G."/>
        </authorList>
    </citation>
    <scope>NUCLEOTIDE SEQUENCE [LARGE SCALE GENOMIC DNA]</scope>
    <source>
        <strain evidence="4 5">CF5-4</strain>
    </source>
</reference>
<feature type="active site" description="Nucleophile" evidence="1">
    <location>
        <position position="187"/>
    </location>
</feature>
<dbReference type="OrthoDB" id="9770528at2"/>
<accession>A0A021VQD5</accession>
<feature type="domain" description="Acetyl xylan esterase" evidence="3">
    <location>
        <begin position="1"/>
        <end position="328"/>
    </location>
</feature>
<feature type="active site" description="Charge relay system" evidence="1">
    <location>
        <position position="273"/>
    </location>
</feature>
<feature type="active site" description="Charge relay system" evidence="1">
    <location>
        <position position="312"/>
    </location>
</feature>
<dbReference type="PANTHER" id="PTHR40111:SF1">
    <property type="entry name" value="CEPHALOSPORIN-C DEACETYLASE"/>
    <property type="match status" value="1"/>
</dbReference>
<dbReference type="RefSeq" id="WP_034226098.1">
    <property type="nucleotide sequence ID" value="NZ_AXCW01000098.1"/>
</dbReference>
<evidence type="ECO:0000313" key="4">
    <source>
        <dbReference type="EMBL" id="EYR63374.1"/>
    </source>
</evidence>
<name>A0A021VQD5_9CELL</name>
<dbReference type="GO" id="GO:0005976">
    <property type="term" value="P:polysaccharide metabolic process"/>
    <property type="evidence" value="ECO:0007669"/>
    <property type="project" value="TreeGrafter"/>
</dbReference>
<dbReference type="AlphaFoldDB" id="A0A021VQD5"/>
<feature type="binding site" evidence="2">
    <location>
        <position position="92"/>
    </location>
    <ligand>
        <name>substrate</name>
    </ligand>
</feature>
<proteinExistence type="predicted"/>
<dbReference type="InterPro" id="IPR039069">
    <property type="entry name" value="CE7"/>
</dbReference>
<dbReference type="InterPro" id="IPR008391">
    <property type="entry name" value="AXE1_dom"/>
</dbReference>
<dbReference type="Gene3D" id="3.40.50.1820">
    <property type="entry name" value="alpha/beta hydrolase"/>
    <property type="match status" value="1"/>
</dbReference>
<dbReference type="SUPFAM" id="SSF53474">
    <property type="entry name" value="alpha/beta-Hydrolases"/>
    <property type="match status" value="1"/>
</dbReference>
<dbReference type="EMBL" id="AXCW01000098">
    <property type="protein sequence ID" value="EYR63374.1"/>
    <property type="molecule type" value="Genomic_DNA"/>
</dbReference>
<dbReference type="Pfam" id="PF05448">
    <property type="entry name" value="AXE1"/>
    <property type="match status" value="1"/>
</dbReference>
<comment type="caution">
    <text evidence="4">The sequence shown here is derived from an EMBL/GenBank/DDBJ whole genome shotgun (WGS) entry which is preliminary data.</text>
</comment>
<evidence type="ECO:0000313" key="5">
    <source>
        <dbReference type="Proteomes" id="UP000019753"/>
    </source>
</evidence>
<dbReference type="PANTHER" id="PTHR40111">
    <property type="entry name" value="CEPHALOSPORIN-C DEACETYLASE"/>
    <property type="match status" value="1"/>
</dbReference>
<organism evidence="4 5">
    <name type="scientific">Actinotalea ferrariae CF5-4</name>
    <dbReference type="NCBI Taxonomy" id="948458"/>
    <lineage>
        <taxon>Bacteria</taxon>
        <taxon>Bacillati</taxon>
        <taxon>Actinomycetota</taxon>
        <taxon>Actinomycetes</taxon>
        <taxon>Micrococcales</taxon>
        <taxon>Cellulomonadaceae</taxon>
        <taxon>Actinotalea</taxon>
    </lineage>
</organism>
<evidence type="ECO:0000256" key="2">
    <source>
        <dbReference type="PIRSR" id="PIRSR639069-2"/>
    </source>
</evidence>
<gene>
    <name evidence="4" type="ORF">N866_01060</name>
</gene>
<dbReference type="InterPro" id="IPR029058">
    <property type="entry name" value="AB_hydrolase_fold"/>
</dbReference>